<comment type="caution">
    <text evidence="3">The sequence shown here is derived from an EMBL/GenBank/DDBJ whole genome shotgun (WGS) entry which is preliminary data.</text>
</comment>
<reference evidence="3 4" key="1">
    <citation type="submission" date="2015-11" db="EMBL/GenBank/DDBJ databases">
        <title>Draft genome sequence of Paramesorhizobium deserti A-3-E, a strain highly resistant to diverse beta-lactam antibiotics.</title>
        <authorList>
            <person name="Lv R."/>
            <person name="Yang X."/>
            <person name="Fang N."/>
            <person name="Guo J."/>
            <person name="Luo X."/>
            <person name="Peng F."/>
            <person name="Yang R."/>
            <person name="Cui Y."/>
            <person name="Fang C."/>
            <person name="Song Y."/>
        </authorList>
    </citation>
    <scope>NUCLEOTIDE SEQUENCE [LARGE SCALE GENOMIC DNA]</scope>
    <source>
        <strain evidence="3 4">A-3-E</strain>
    </source>
</reference>
<dbReference type="Proteomes" id="UP000070107">
    <property type="component" value="Unassembled WGS sequence"/>
</dbReference>
<dbReference type="RefSeq" id="WP_068885142.1">
    <property type="nucleotide sequence ID" value="NZ_LNTU01000040.1"/>
</dbReference>
<evidence type="ECO:0000313" key="3">
    <source>
        <dbReference type="EMBL" id="KXF74906.1"/>
    </source>
</evidence>
<evidence type="ECO:0000313" key="4">
    <source>
        <dbReference type="Proteomes" id="UP000070107"/>
    </source>
</evidence>
<organism evidence="3 4">
    <name type="scientific">Paramesorhizobium deserti</name>
    <dbReference type="NCBI Taxonomy" id="1494590"/>
    <lineage>
        <taxon>Bacteria</taxon>
        <taxon>Pseudomonadati</taxon>
        <taxon>Pseudomonadota</taxon>
        <taxon>Alphaproteobacteria</taxon>
        <taxon>Hyphomicrobiales</taxon>
        <taxon>Phyllobacteriaceae</taxon>
        <taxon>Paramesorhizobium</taxon>
    </lineage>
</organism>
<dbReference type="InterPro" id="IPR009506">
    <property type="entry name" value="YjiS-like"/>
</dbReference>
<dbReference type="STRING" id="1494590.ATN84_22055"/>
<feature type="transmembrane region" description="Helical" evidence="1">
    <location>
        <begin position="20"/>
        <end position="40"/>
    </location>
</feature>
<sequence length="86" mass="9256">MSTVETTHSAYEPSTGSRIGAFASTVLAMFGARLAALVAARSARRTARLLDNLSDSQLKDIGLSRSDIWWIVRSERGQAGSSVERS</sequence>
<evidence type="ECO:0000259" key="2">
    <source>
        <dbReference type="Pfam" id="PF06568"/>
    </source>
</evidence>
<dbReference type="Pfam" id="PF06568">
    <property type="entry name" value="YjiS-like"/>
    <property type="match status" value="1"/>
</dbReference>
<evidence type="ECO:0000256" key="1">
    <source>
        <dbReference type="SAM" id="Phobius"/>
    </source>
</evidence>
<gene>
    <name evidence="3" type="ORF">ATN84_22055</name>
</gene>
<keyword evidence="1" id="KW-0812">Transmembrane</keyword>
<dbReference type="EMBL" id="LNTU01000040">
    <property type="protein sequence ID" value="KXF74906.1"/>
    <property type="molecule type" value="Genomic_DNA"/>
</dbReference>
<feature type="domain" description="YjiS-like" evidence="2">
    <location>
        <begin position="35"/>
        <end position="68"/>
    </location>
</feature>
<keyword evidence="1" id="KW-0472">Membrane</keyword>
<dbReference type="AlphaFoldDB" id="A0A135HP41"/>
<proteinExistence type="predicted"/>
<keyword evidence="4" id="KW-1185">Reference proteome</keyword>
<protein>
    <recommendedName>
        <fullName evidence="2">YjiS-like domain-containing protein</fullName>
    </recommendedName>
</protein>
<accession>A0A135HP41</accession>
<keyword evidence="1" id="KW-1133">Transmembrane helix</keyword>
<name>A0A135HP41_9HYPH</name>